<evidence type="ECO:0000256" key="3">
    <source>
        <dbReference type="ARBA" id="ARBA00022475"/>
    </source>
</evidence>
<dbReference type="GeneID" id="107321674"/>
<keyword evidence="18" id="KW-1185">Reference proteome</keyword>
<evidence type="ECO:0000256" key="8">
    <source>
        <dbReference type="ARBA" id="ARBA00022989"/>
    </source>
</evidence>
<proteinExistence type="predicted"/>
<dbReference type="GO" id="GO:0044325">
    <property type="term" value="F:transmembrane transporter binding"/>
    <property type="evidence" value="ECO:0007669"/>
    <property type="project" value="TreeGrafter"/>
</dbReference>
<evidence type="ECO:0000256" key="2">
    <source>
        <dbReference type="ARBA" id="ARBA00022448"/>
    </source>
</evidence>
<keyword evidence="10 14" id="KW-0472">Membrane</keyword>
<dbReference type="PANTHER" id="PTHR46473">
    <property type="entry name" value="GH08155P"/>
    <property type="match status" value="1"/>
</dbReference>
<evidence type="ECO:0000256" key="11">
    <source>
        <dbReference type="ARBA" id="ARBA00023157"/>
    </source>
</evidence>
<dbReference type="InterPro" id="IPR000372">
    <property type="entry name" value="LRRNT"/>
</dbReference>
<reference evidence="17" key="1">
    <citation type="submission" date="2015-11" db="EMBL/GenBank/DDBJ databases">
        <authorList>
            <consortium name="International Coturnix japonica Genome Analysis Consortium"/>
            <person name="Warren W."/>
            <person name="Burt D.W."/>
            <person name="Antin P.B."/>
            <person name="Lanford R."/>
            <person name="Gros J."/>
            <person name="Wilson R.K."/>
        </authorList>
    </citation>
    <scope>NUCLEOTIDE SEQUENCE [LARGE SCALE GENOMIC DNA]</scope>
</reference>
<keyword evidence="12" id="KW-0407">Ion channel</keyword>
<dbReference type="CTD" id="389816"/>
<feature type="transmembrane region" description="Helical" evidence="14">
    <location>
        <begin position="273"/>
        <end position="301"/>
    </location>
</feature>
<evidence type="ECO:0000256" key="12">
    <source>
        <dbReference type="ARBA" id="ARBA00023303"/>
    </source>
</evidence>
<organism evidence="17 18">
    <name type="scientific">Coturnix japonica</name>
    <name type="common">Japanese quail</name>
    <name type="synonym">Coturnix coturnix japonica</name>
    <dbReference type="NCBI Taxonomy" id="93934"/>
    <lineage>
        <taxon>Eukaryota</taxon>
        <taxon>Metazoa</taxon>
        <taxon>Chordata</taxon>
        <taxon>Craniata</taxon>
        <taxon>Vertebrata</taxon>
        <taxon>Euteleostomi</taxon>
        <taxon>Archelosauria</taxon>
        <taxon>Archosauria</taxon>
        <taxon>Dinosauria</taxon>
        <taxon>Saurischia</taxon>
        <taxon>Theropoda</taxon>
        <taxon>Coelurosauria</taxon>
        <taxon>Aves</taxon>
        <taxon>Neognathae</taxon>
        <taxon>Galloanserae</taxon>
        <taxon>Galliformes</taxon>
        <taxon>Phasianidae</taxon>
        <taxon>Perdicinae</taxon>
        <taxon>Coturnix</taxon>
    </lineage>
</organism>
<dbReference type="SMART" id="SM00082">
    <property type="entry name" value="LRRCT"/>
    <property type="match status" value="1"/>
</dbReference>
<dbReference type="GO" id="GO:0008076">
    <property type="term" value="C:voltage-gated potassium channel complex"/>
    <property type="evidence" value="ECO:0007669"/>
    <property type="project" value="TreeGrafter"/>
</dbReference>
<keyword evidence="6" id="KW-0732">Signal</keyword>
<dbReference type="RefSeq" id="XP_015734317.1">
    <property type="nucleotide sequence ID" value="XM_015878831.2"/>
</dbReference>
<evidence type="ECO:0000259" key="16">
    <source>
        <dbReference type="SMART" id="SM00082"/>
    </source>
</evidence>
<dbReference type="GO" id="GO:0005249">
    <property type="term" value="F:voltage-gated potassium channel activity"/>
    <property type="evidence" value="ECO:0007669"/>
    <property type="project" value="TreeGrafter"/>
</dbReference>
<dbReference type="PROSITE" id="PS51450">
    <property type="entry name" value="LRR"/>
    <property type="match status" value="1"/>
</dbReference>
<keyword evidence="8 14" id="KW-1133">Transmembrane helix</keyword>
<dbReference type="SUPFAM" id="SSF52058">
    <property type="entry name" value="L domain-like"/>
    <property type="match status" value="1"/>
</dbReference>
<comment type="subcellular location">
    <subcellularLocation>
        <location evidence="1">Cell membrane</location>
        <topology evidence="1">Single-pass membrane protein</topology>
    </subcellularLocation>
</comment>
<keyword evidence="9" id="KW-0406">Ion transport</keyword>
<dbReference type="InterPro" id="IPR003591">
    <property type="entry name" value="Leu-rich_rpt_typical-subtyp"/>
</dbReference>
<feature type="domain" description="LRRNT" evidence="15">
    <location>
        <begin position="77"/>
        <end position="109"/>
    </location>
</feature>
<evidence type="ECO:0000259" key="15">
    <source>
        <dbReference type="SMART" id="SM00013"/>
    </source>
</evidence>
<dbReference type="InterPro" id="IPR000483">
    <property type="entry name" value="Cys-rich_flank_reg_C"/>
</dbReference>
<evidence type="ECO:0000313" key="18">
    <source>
        <dbReference type="Proteomes" id="UP000694412"/>
    </source>
</evidence>
<dbReference type="SMART" id="SM00369">
    <property type="entry name" value="LRR_TYP"/>
    <property type="match status" value="4"/>
</dbReference>
<keyword evidence="4" id="KW-0433">Leucine-rich repeat</keyword>
<name>A0A8C2TW85_COTJA</name>
<keyword evidence="2" id="KW-0813">Transport</keyword>
<evidence type="ECO:0000256" key="10">
    <source>
        <dbReference type="ARBA" id="ARBA00023136"/>
    </source>
</evidence>
<keyword evidence="7" id="KW-0677">Repeat</keyword>
<accession>A0A8C2TW85</accession>
<comment type="subunit">
    <text evidence="13">Interacts with KCNMA1.</text>
</comment>
<dbReference type="GeneTree" id="ENSGT00940000163073"/>
<dbReference type="GO" id="GO:0099104">
    <property type="term" value="F:potassium channel activator activity"/>
    <property type="evidence" value="ECO:0007669"/>
    <property type="project" value="TreeGrafter"/>
</dbReference>
<dbReference type="Gene3D" id="3.80.10.10">
    <property type="entry name" value="Ribonuclease Inhibitor"/>
    <property type="match status" value="2"/>
</dbReference>
<dbReference type="InterPro" id="IPR051432">
    <property type="entry name" value="KCNMA1_auxiliary"/>
</dbReference>
<dbReference type="Proteomes" id="UP000694412">
    <property type="component" value="Chromosome 17"/>
</dbReference>
<evidence type="ECO:0000256" key="6">
    <source>
        <dbReference type="ARBA" id="ARBA00022729"/>
    </source>
</evidence>
<evidence type="ECO:0000313" key="17">
    <source>
        <dbReference type="Ensembl" id="ENSCJPP00005019555.1"/>
    </source>
</evidence>
<feature type="domain" description="LRRCT" evidence="16">
    <location>
        <begin position="211"/>
        <end position="264"/>
    </location>
</feature>
<protein>
    <submittedName>
        <fullName evidence="17">Leucine rich repeat containing 26</fullName>
    </submittedName>
</protein>
<evidence type="ECO:0000256" key="13">
    <source>
        <dbReference type="ARBA" id="ARBA00038736"/>
    </source>
</evidence>
<dbReference type="PANTHER" id="PTHR46473:SF2">
    <property type="entry name" value="LEUCINE-RICH REPEAT-CONTAINING PROTEIN 26"/>
    <property type="match status" value="1"/>
</dbReference>
<evidence type="ECO:0000256" key="4">
    <source>
        <dbReference type="ARBA" id="ARBA00022614"/>
    </source>
</evidence>
<keyword evidence="5 14" id="KW-0812">Transmembrane</keyword>
<dbReference type="KEGG" id="cjo:107321674"/>
<reference evidence="17" key="2">
    <citation type="submission" date="2025-08" db="UniProtKB">
        <authorList>
            <consortium name="Ensembl"/>
        </authorList>
    </citation>
    <scope>IDENTIFICATION</scope>
</reference>
<dbReference type="InterPro" id="IPR001611">
    <property type="entry name" value="Leu-rich_rpt"/>
</dbReference>
<evidence type="ECO:0000256" key="5">
    <source>
        <dbReference type="ARBA" id="ARBA00022692"/>
    </source>
</evidence>
<evidence type="ECO:0000256" key="7">
    <source>
        <dbReference type="ARBA" id="ARBA00022737"/>
    </source>
</evidence>
<dbReference type="SMART" id="SM00013">
    <property type="entry name" value="LRRNT"/>
    <property type="match status" value="1"/>
</dbReference>
<gene>
    <name evidence="17" type="primary">LRRC26</name>
</gene>
<dbReference type="OrthoDB" id="676979at2759"/>
<dbReference type="Ensembl" id="ENSCJPT00005027065.1">
    <property type="protein sequence ID" value="ENSCJPP00005019555.1"/>
    <property type="gene ID" value="ENSCJPG00005015841.1"/>
</dbReference>
<evidence type="ECO:0000256" key="9">
    <source>
        <dbReference type="ARBA" id="ARBA00023065"/>
    </source>
</evidence>
<dbReference type="InterPro" id="IPR032675">
    <property type="entry name" value="LRR_dom_sf"/>
</dbReference>
<dbReference type="Pfam" id="PF13855">
    <property type="entry name" value="LRR_8"/>
    <property type="match status" value="1"/>
</dbReference>
<dbReference type="AlphaFoldDB" id="A0A8C2TW85"/>
<keyword evidence="11" id="KW-1015">Disulfide bond</keyword>
<evidence type="ECO:0000256" key="1">
    <source>
        <dbReference type="ARBA" id="ARBA00004162"/>
    </source>
</evidence>
<sequence length="320" mass="35382">MQLSGAGHIQLLTAPKGARQGRVAEQGEGCQASCPGATPMPGTREPSPRGWAAMGRWRGPSILLAVLLLLCPLPAAACPHTCYCWVGEVDCRQRALHEVPPFLPTNTSTLWLGYNLIVELGARAFTSLPVLLRLSLTHNRLEKIHRQALLGLGALQELDLSDNYLSVLSTETFLPLTSLSILNLGYNRLEVLEAGVPRALPQLQEIFLNGNPWMCSCSILPLWRWLGHNREKVPERSSLLCMFPESLSTYPIMAFGNDSFKQCQKVPLSAEHYAAFLLIGPFSFLASIFCCTFIGSIVVVYQHLRKEPQTWKRPISRGGH</sequence>
<reference evidence="17" key="3">
    <citation type="submission" date="2025-09" db="UniProtKB">
        <authorList>
            <consortium name="Ensembl"/>
        </authorList>
    </citation>
    <scope>IDENTIFICATION</scope>
</reference>
<keyword evidence="3" id="KW-1003">Cell membrane</keyword>
<evidence type="ECO:0000256" key="14">
    <source>
        <dbReference type="SAM" id="Phobius"/>
    </source>
</evidence>